<dbReference type="InterPro" id="IPR001867">
    <property type="entry name" value="OmpR/PhoB-type_DNA-bd"/>
</dbReference>
<reference evidence="12 13" key="1">
    <citation type="submission" date="2018-05" db="EMBL/GenBank/DDBJ databases">
        <authorList>
            <person name="Lanie J.A."/>
            <person name="Ng W.-L."/>
            <person name="Kazmierczak K.M."/>
            <person name="Andrzejewski T.M."/>
            <person name="Davidsen T.M."/>
            <person name="Wayne K.J."/>
            <person name="Tettelin H."/>
            <person name="Glass J.I."/>
            <person name="Rusch D."/>
            <person name="Podicherti R."/>
            <person name="Tsui H.-C.T."/>
            <person name="Winkler M.E."/>
        </authorList>
    </citation>
    <scope>NUCLEOTIDE SEQUENCE [LARGE SCALE GENOMIC DNA]</scope>
    <source>
        <strain evidence="12 13">BUT-10</strain>
    </source>
</reference>
<accession>A0A328B7L6</accession>
<dbReference type="InterPro" id="IPR011006">
    <property type="entry name" value="CheY-like_superfamily"/>
</dbReference>
<dbReference type="AlphaFoldDB" id="A0A328B7L6"/>
<dbReference type="InterPro" id="IPR039420">
    <property type="entry name" value="WalR-like"/>
</dbReference>
<feature type="domain" description="Response regulatory" evidence="10">
    <location>
        <begin position="5"/>
        <end position="118"/>
    </location>
</feature>
<dbReference type="SUPFAM" id="SSF52172">
    <property type="entry name" value="CheY-like"/>
    <property type="match status" value="1"/>
</dbReference>
<evidence type="ECO:0000256" key="9">
    <source>
        <dbReference type="PROSITE-ProRule" id="PRU01091"/>
    </source>
</evidence>
<dbReference type="PROSITE" id="PS50110">
    <property type="entry name" value="RESPONSE_REGULATORY"/>
    <property type="match status" value="1"/>
</dbReference>
<organism evidence="12 13">
    <name type="scientific">Phenylobacterium kunshanense</name>
    <dbReference type="NCBI Taxonomy" id="1445034"/>
    <lineage>
        <taxon>Bacteria</taxon>
        <taxon>Pseudomonadati</taxon>
        <taxon>Pseudomonadota</taxon>
        <taxon>Alphaproteobacteria</taxon>
        <taxon>Caulobacterales</taxon>
        <taxon>Caulobacteraceae</taxon>
        <taxon>Phenylobacterium</taxon>
    </lineage>
</organism>
<evidence type="ECO:0000259" key="11">
    <source>
        <dbReference type="PROSITE" id="PS51755"/>
    </source>
</evidence>
<comment type="caution">
    <text evidence="12">The sequence shown here is derived from an EMBL/GenBank/DDBJ whole genome shotgun (WGS) entry which is preliminary data.</text>
</comment>
<evidence type="ECO:0000256" key="8">
    <source>
        <dbReference type="PROSITE-ProRule" id="PRU00169"/>
    </source>
</evidence>
<dbReference type="InterPro" id="IPR001789">
    <property type="entry name" value="Sig_transdc_resp-reg_receiver"/>
</dbReference>
<dbReference type="InterPro" id="IPR036388">
    <property type="entry name" value="WH-like_DNA-bd_sf"/>
</dbReference>
<feature type="domain" description="OmpR/PhoB-type" evidence="11">
    <location>
        <begin position="128"/>
        <end position="227"/>
    </location>
</feature>
<dbReference type="PANTHER" id="PTHR48111">
    <property type="entry name" value="REGULATOR OF RPOS"/>
    <property type="match status" value="1"/>
</dbReference>
<dbReference type="GO" id="GO:0042802">
    <property type="term" value="F:identical protein binding"/>
    <property type="evidence" value="ECO:0007669"/>
    <property type="project" value="UniProtKB-ARBA"/>
</dbReference>
<keyword evidence="2" id="KW-0963">Cytoplasm</keyword>
<keyword evidence="6 9" id="KW-0238">DNA-binding</keyword>
<dbReference type="GO" id="GO:0000156">
    <property type="term" value="F:phosphorelay response regulator activity"/>
    <property type="evidence" value="ECO:0007669"/>
    <property type="project" value="TreeGrafter"/>
</dbReference>
<gene>
    <name evidence="12" type="ORF">DJ019_17810</name>
</gene>
<evidence type="ECO:0000256" key="6">
    <source>
        <dbReference type="ARBA" id="ARBA00023125"/>
    </source>
</evidence>
<proteinExistence type="predicted"/>
<keyword evidence="7" id="KW-0804">Transcription</keyword>
<evidence type="ECO:0000256" key="1">
    <source>
        <dbReference type="ARBA" id="ARBA00004496"/>
    </source>
</evidence>
<dbReference type="SMART" id="SM00862">
    <property type="entry name" value="Trans_reg_C"/>
    <property type="match status" value="1"/>
</dbReference>
<dbReference type="GO" id="GO:0000987">
    <property type="term" value="F:cis-regulatory region sequence-specific DNA binding"/>
    <property type="evidence" value="ECO:0007669"/>
    <property type="project" value="UniProtKB-ARBA"/>
</dbReference>
<evidence type="ECO:0000256" key="5">
    <source>
        <dbReference type="ARBA" id="ARBA00023015"/>
    </source>
</evidence>
<keyword evidence="13" id="KW-1185">Reference proteome</keyword>
<dbReference type="CDD" id="cd00383">
    <property type="entry name" value="trans_reg_C"/>
    <property type="match status" value="1"/>
</dbReference>
<feature type="DNA-binding region" description="OmpR/PhoB-type" evidence="9">
    <location>
        <begin position="128"/>
        <end position="227"/>
    </location>
</feature>
<dbReference type="Gene3D" id="6.10.250.690">
    <property type="match status" value="1"/>
</dbReference>
<evidence type="ECO:0000313" key="12">
    <source>
        <dbReference type="EMBL" id="RAK63123.1"/>
    </source>
</evidence>
<dbReference type="RefSeq" id="WP_111277550.1">
    <property type="nucleotide sequence ID" value="NZ_QFYS01000009.1"/>
</dbReference>
<dbReference type="Proteomes" id="UP000249524">
    <property type="component" value="Unassembled WGS sequence"/>
</dbReference>
<feature type="modified residue" description="4-aspartylphosphate" evidence="8">
    <location>
        <position position="54"/>
    </location>
</feature>
<comment type="subcellular location">
    <subcellularLocation>
        <location evidence="1">Cytoplasm</location>
    </subcellularLocation>
</comment>
<protein>
    <submittedName>
        <fullName evidence="12">DNA-binding response regulator</fullName>
    </submittedName>
</protein>
<name>A0A328B7L6_9CAUL</name>
<evidence type="ECO:0000259" key="10">
    <source>
        <dbReference type="PROSITE" id="PS50110"/>
    </source>
</evidence>
<dbReference type="EMBL" id="QFYS01000009">
    <property type="protein sequence ID" value="RAK63123.1"/>
    <property type="molecule type" value="Genomic_DNA"/>
</dbReference>
<keyword evidence="3 8" id="KW-0597">Phosphoprotein</keyword>
<dbReference type="PANTHER" id="PTHR48111:SF50">
    <property type="entry name" value="KDP OPERON TRANSCRIPTIONAL REGULATORY PROTEIN KDPE"/>
    <property type="match status" value="1"/>
</dbReference>
<dbReference type="GO" id="GO:0032993">
    <property type="term" value="C:protein-DNA complex"/>
    <property type="evidence" value="ECO:0007669"/>
    <property type="project" value="TreeGrafter"/>
</dbReference>
<dbReference type="PROSITE" id="PS51755">
    <property type="entry name" value="OMPR_PHOB"/>
    <property type="match status" value="1"/>
</dbReference>
<dbReference type="OrthoDB" id="9802426at2"/>
<dbReference type="SMART" id="SM00448">
    <property type="entry name" value="REC"/>
    <property type="match status" value="1"/>
</dbReference>
<dbReference type="Pfam" id="PF00486">
    <property type="entry name" value="Trans_reg_C"/>
    <property type="match status" value="1"/>
</dbReference>
<dbReference type="CDD" id="cd17620">
    <property type="entry name" value="REC_OmpR_KdpE-like"/>
    <property type="match status" value="1"/>
</dbReference>
<sequence length="232" mass="25425">MSDPRLLLVDDEPQIVRALNPALQAAGYDVAVATTAQSALTQLAAEPSDIIVLDLGLPDLDGKQVIARVREWSDAPIIVLSARDQEDEKIAALDAGADDYVNKPVGVGELLARLRAALRGRERRFSAQARFRSGDLTIDFALRRVCIEDQEVHLTPREYDLLRALARHAGRVVTHRQLIAAVWGAGAQVDAQFVRVLIGQLRQKLEAEPSSPRLVRTEPGLGYRLKADDDGN</sequence>
<dbReference type="GO" id="GO:0005829">
    <property type="term" value="C:cytosol"/>
    <property type="evidence" value="ECO:0007669"/>
    <property type="project" value="TreeGrafter"/>
</dbReference>
<keyword evidence="5" id="KW-0805">Transcription regulation</keyword>
<evidence type="ECO:0000256" key="3">
    <source>
        <dbReference type="ARBA" id="ARBA00022553"/>
    </source>
</evidence>
<dbReference type="Gene3D" id="3.40.50.2300">
    <property type="match status" value="1"/>
</dbReference>
<dbReference type="Gene3D" id="1.10.10.10">
    <property type="entry name" value="Winged helix-like DNA-binding domain superfamily/Winged helix DNA-binding domain"/>
    <property type="match status" value="1"/>
</dbReference>
<dbReference type="Pfam" id="PF00072">
    <property type="entry name" value="Response_reg"/>
    <property type="match status" value="1"/>
</dbReference>
<evidence type="ECO:0000256" key="7">
    <source>
        <dbReference type="ARBA" id="ARBA00023163"/>
    </source>
</evidence>
<evidence type="ECO:0000313" key="13">
    <source>
        <dbReference type="Proteomes" id="UP000249524"/>
    </source>
</evidence>
<dbReference type="FunFam" id="3.40.50.2300:FF:000021">
    <property type="entry name" value="Two-component system response regulator KdpE"/>
    <property type="match status" value="1"/>
</dbReference>
<evidence type="ECO:0000256" key="2">
    <source>
        <dbReference type="ARBA" id="ARBA00022490"/>
    </source>
</evidence>
<evidence type="ECO:0000256" key="4">
    <source>
        <dbReference type="ARBA" id="ARBA00023012"/>
    </source>
</evidence>
<keyword evidence="4" id="KW-0902">Two-component regulatory system</keyword>
<dbReference type="GO" id="GO:0045893">
    <property type="term" value="P:positive regulation of DNA-templated transcription"/>
    <property type="evidence" value="ECO:0007669"/>
    <property type="project" value="UniProtKB-ARBA"/>
</dbReference>